<feature type="domain" description="Toprim" evidence="13">
    <location>
        <begin position="255"/>
        <end position="337"/>
    </location>
</feature>
<keyword evidence="2 12" id="KW-0639">Primosome</keyword>
<keyword evidence="5 12" id="KW-0235">DNA replication</keyword>
<dbReference type="GO" id="GO:0005737">
    <property type="term" value="C:cytoplasm"/>
    <property type="evidence" value="ECO:0007669"/>
    <property type="project" value="TreeGrafter"/>
</dbReference>
<dbReference type="AlphaFoldDB" id="Q6KHZ9"/>
<keyword evidence="1 12" id="KW-0240">DNA-directed RNA polymerase</keyword>
<keyword evidence="8 12" id="KW-0862">Zinc</keyword>
<dbReference type="Proteomes" id="UP000009072">
    <property type="component" value="Chromosome"/>
</dbReference>
<comment type="similarity">
    <text evidence="12">Belongs to the DnaG primase family.</text>
</comment>
<dbReference type="Gene3D" id="3.90.580.10">
    <property type="entry name" value="Zinc finger, CHC2-type domain"/>
    <property type="match status" value="1"/>
</dbReference>
<dbReference type="InterPro" id="IPR036977">
    <property type="entry name" value="DNA_primase_Znf_CHC2"/>
</dbReference>
<evidence type="ECO:0000256" key="4">
    <source>
        <dbReference type="ARBA" id="ARBA00022695"/>
    </source>
</evidence>
<dbReference type="SUPFAM" id="SSF57783">
    <property type="entry name" value="Zinc beta-ribbon"/>
    <property type="match status" value="1"/>
</dbReference>
<evidence type="ECO:0000256" key="8">
    <source>
        <dbReference type="ARBA" id="ARBA00022833"/>
    </source>
</evidence>
<evidence type="ECO:0000313" key="14">
    <source>
        <dbReference type="EMBL" id="AAT27777.1"/>
    </source>
</evidence>
<dbReference type="NCBIfam" id="TIGR01391">
    <property type="entry name" value="dnaG"/>
    <property type="match status" value="1"/>
</dbReference>
<comment type="catalytic activity">
    <reaction evidence="12">
        <text>ssDNA + n NTP = ssDNA/pppN(pN)n-1 hybrid + (n-1) diphosphate.</text>
        <dbReference type="EC" id="2.7.7.101"/>
    </reaction>
</comment>
<keyword evidence="10 12" id="KW-0238">DNA-binding</keyword>
<dbReference type="SUPFAM" id="SSF56731">
    <property type="entry name" value="DNA primase core"/>
    <property type="match status" value="1"/>
</dbReference>
<keyword evidence="7 12" id="KW-0863">Zinc-finger</keyword>
<dbReference type="HOGENOM" id="CLU_013501_3_3_14"/>
<evidence type="ECO:0000256" key="5">
    <source>
        <dbReference type="ARBA" id="ARBA00022705"/>
    </source>
</evidence>
<keyword evidence="11 12" id="KW-0804">Transcription</keyword>
<dbReference type="InterPro" id="IPR006295">
    <property type="entry name" value="DNA_primase_DnaG"/>
</dbReference>
<dbReference type="InterPro" id="IPR013264">
    <property type="entry name" value="DNAG_N"/>
</dbReference>
<comment type="domain">
    <text evidence="12">Contains an N-terminal zinc-binding domain, a central core domain that contains the primase activity, and a C-terminal DnaB-binding domain.</text>
</comment>
<evidence type="ECO:0000256" key="1">
    <source>
        <dbReference type="ARBA" id="ARBA00022478"/>
    </source>
</evidence>
<dbReference type="PANTHER" id="PTHR30313">
    <property type="entry name" value="DNA PRIMASE"/>
    <property type="match status" value="1"/>
</dbReference>
<evidence type="ECO:0000256" key="7">
    <source>
        <dbReference type="ARBA" id="ARBA00022771"/>
    </source>
</evidence>
<dbReference type="eggNOG" id="COG0358">
    <property type="taxonomic scope" value="Bacteria"/>
</dbReference>
<dbReference type="InterPro" id="IPR034151">
    <property type="entry name" value="TOPRIM_DnaG_bac"/>
</dbReference>
<protein>
    <recommendedName>
        <fullName evidence="12">DNA primase</fullName>
        <ecNumber evidence="12">2.7.7.101</ecNumber>
    </recommendedName>
</protein>
<dbReference type="GO" id="GO:0000428">
    <property type="term" value="C:DNA-directed RNA polymerase complex"/>
    <property type="evidence" value="ECO:0007669"/>
    <property type="project" value="UniProtKB-KW"/>
</dbReference>
<proteinExistence type="inferred from homology"/>
<dbReference type="GO" id="GO:0003677">
    <property type="term" value="F:DNA binding"/>
    <property type="evidence" value="ECO:0007669"/>
    <property type="project" value="UniProtKB-KW"/>
</dbReference>
<dbReference type="CDD" id="cd03364">
    <property type="entry name" value="TOPRIM_DnaG_primases"/>
    <property type="match status" value="1"/>
</dbReference>
<reference evidence="14 15" key="1">
    <citation type="journal article" date="2004" name="Genome Res.">
        <title>The complete genome and proteome of Mycoplasma mobile.</title>
        <authorList>
            <person name="Jaffe J.D."/>
            <person name="Stange-Thomann N."/>
            <person name="Smith C."/>
            <person name="DeCaprio D."/>
            <person name="Fisher S."/>
            <person name="Butler J."/>
            <person name="Calvo S."/>
            <person name="Elkins T."/>
            <person name="FitzGerald M.G."/>
            <person name="Hafez N."/>
            <person name="Kodira C.D."/>
            <person name="Major J."/>
            <person name="Wang S."/>
            <person name="Wilkinson J."/>
            <person name="Nicol R."/>
            <person name="Nusbaum C."/>
            <person name="Birren B."/>
            <person name="Berg H.C."/>
            <person name="Church G.M."/>
        </authorList>
    </citation>
    <scope>NUCLEOTIDE SEQUENCE [LARGE SCALE GENOMIC DNA]</scope>
    <source>
        <strain evidence="15">ATCC 43663 / 163K / NCTC 11711</strain>
    </source>
</reference>
<dbReference type="GO" id="GO:0006269">
    <property type="term" value="P:DNA replication, synthesis of primer"/>
    <property type="evidence" value="ECO:0007669"/>
    <property type="project" value="UniProtKB-UniRule"/>
</dbReference>
<evidence type="ECO:0000256" key="11">
    <source>
        <dbReference type="ARBA" id="ARBA00023163"/>
    </source>
</evidence>
<evidence type="ECO:0000256" key="12">
    <source>
        <dbReference type="HAMAP-Rule" id="MF_00974"/>
    </source>
</evidence>
<dbReference type="InterPro" id="IPR050219">
    <property type="entry name" value="DnaG_primase"/>
</dbReference>
<organism evidence="14 15">
    <name type="scientific">Mycoplasma mobile (strain ATCC 43663 / 163K / NCTC 11711)</name>
    <name type="common">Mesomycoplasma mobile</name>
    <dbReference type="NCBI Taxonomy" id="267748"/>
    <lineage>
        <taxon>Bacteria</taxon>
        <taxon>Bacillati</taxon>
        <taxon>Mycoplasmatota</taxon>
        <taxon>Mycoplasmoidales</taxon>
        <taxon>Metamycoplasmataceae</taxon>
        <taxon>Mesomycoplasma</taxon>
    </lineage>
</organism>
<dbReference type="OrthoDB" id="9803773at2"/>
<comment type="subunit">
    <text evidence="12">Monomer. Interacts with DnaB.</text>
</comment>
<dbReference type="GO" id="GO:0008270">
    <property type="term" value="F:zinc ion binding"/>
    <property type="evidence" value="ECO:0007669"/>
    <property type="project" value="UniProtKB-UniRule"/>
</dbReference>
<keyword evidence="6 12" id="KW-0479">Metal-binding</keyword>
<dbReference type="PANTHER" id="PTHR30313:SF2">
    <property type="entry name" value="DNA PRIMASE"/>
    <property type="match status" value="1"/>
</dbReference>
<sequence>MEYKNIFDELLSQVDIVTVINNHLSLIKKGKNYIAICPFHEDSKPSLTVSVEKQVFKCFACNVGGNAISFVEKFLKISFLEASKMIAQENGINLEFSEKKQQRVILTKTQEQIIEANNLALSFYKYNIFDKQNKSLVSFLNSRNINDANLIDFFELGFASNENLKEKIMKKDSTINEAILSVASLINSKNGNFFENRMIFPIKDENDFLVGFSGREIVPNSNNVKYLNTSENAIFNKGNVLYNFNKAKEFITYKKELIICEGFMDVIALYKIGIKNVTALMGTSFSNNHIKLFNNIKDIKIVFFLDGDLAGKNATIKSINKIIKYKFEIEIINNPLKMDPDEILNRLGQSRLEEIVKSRKNVFEFLLDYFLEINSLNNSEKIIDFCKIYSQYLQHAKQDIKIIILDKIKKTEKIPQELIDKYFAFKTNNLENQDYNVLDFDQNYKNTYQKENKYKANYQNNFWNINDFKFWQLNQSEKVILSLFDSYRKDPKKELIVLFSIKKNDFVLKNLALNEIAEKLVTSLDKKEVIKASELFDSKEKEFIDNLLKQKYLINYPKFNESKNFEILLESLKNYESSSLLINEIGIKLKNNENIDDSTLEIMKKEFLKNKKAY</sequence>
<evidence type="ECO:0000256" key="6">
    <source>
        <dbReference type="ARBA" id="ARBA00022723"/>
    </source>
</evidence>
<dbReference type="EMBL" id="AE017308">
    <property type="protein sequence ID" value="AAT27777.1"/>
    <property type="molecule type" value="Genomic_DNA"/>
</dbReference>
<dbReference type="Gene3D" id="3.40.1360.10">
    <property type="match status" value="1"/>
</dbReference>
<dbReference type="STRING" id="267748.MMOB2910"/>
<dbReference type="Pfam" id="PF08275">
    <property type="entry name" value="DNAG_N"/>
    <property type="match status" value="1"/>
</dbReference>
<evidence type="ECO:0000256" key="3">
    <source>
        <dbReference type="ARBA" id="ARBA00022679"/>
    </source>
</evidence>
<comment type="cofactor">
    <cofactor evidence="12">
        <name>Zn(2+)</name>
        <dbReference type="ChEBI" id="CHEBI:29105"/>
    </cofactor>
    <text evidence="12">Binds 1 zinc ion per monomer.</text>
</comment>
<evidence type="ECO:0000256" key="9">
    <source>
        <dbReference type="ARBA" id="ARBA00022842"/>
    </source>
</evidence>
<gene>
    <name evidence="12 14" type="primary">dnaG</name>
    <name evidence="14" type="ordered locus">MMOB2910</name>
</gene>
<comment type="function">
    <text evidence="12">RNA polymerase that catalyzes the synthesis of short RNA molecules used as primers for DNA polymerase during DNA replication.</text>
</comment>
<dbReference type="RefSeq" id="WP_011264811.1">
    <property type="nucleotide sequence ID" value="NC_006908.1"/>
</dbReference>
<evidence type="ECO:0000256" key="2">
    <source>
        <dbReference type="ARBA" id="ARBA00022515"/>
    </source>
</evidence>
<dbReference type="SMART" id="SM00493">
    <property type="entry name" value="TOPRIM"/>
    <property type="match status" value="1"/>
</dbReference>
<name>Q6KHZ9_MYCM1</name>
<feature type="zinc finger region" description="CHC2-type" evidence="12">
    <location>
        <begin position="37"/>
        <end position="61"/>
    </location>
</feature>
<dbReference type="InterPro" id="IPR006171">
    <property type="entry name" value="TOPRIM_dom"/>
</dbReference>
<dbReference type="Pfam" id="PF01807">
    <property type="entry name" value="Zn_ribbon_DnaG"/>
    <property type="match status" value="1"/>
</dbReference>
<keyword evidence="15" id="KW-1185">Reference proteome</keyword>
<dbReference type="GO" id="GO:1990077">
    <property type="term" value="C:primosome complex"/>
    <property type="evidence" value="ECO:0007669"/>
    <property type="project" value="UniProtKB-KW"/>
</dbReference>
<dbReference type="EC" id="2.7.7.101" evidence="12"/>
<dbReference type="KEGG" id="mmo:MMOB2910"/>
<evidence type="ECO:0000259" key="13">
    <source>
        <dbReference type="PROSITE" id="PS50880"/>
    </source>
</evidence>
<dbReference type="InterPro" id="IPR002694">
    <property type="entry name" value="Znf_CHC2"/>
</dbReference>
<dbReference type="InterPro" id="IPR037068">
    <property type="entry name" value="DNA_primase_core_N_sf"/>
</dbReference>
<accession>Q6KHZ9</accession>
<dbReference type="PROSITE" id="PS50880">
    <property type="entry name" value="TOPRIM"/>
    <property type="match status" value="1"/>
</dbReference>
<keyword evidence="3 12" id="KW-0808">Transferase</keyword>
<keyword evidence="9" id="KW-0460">Magnesium</keyword>
<dbReference type="HAMAP" id="MF_00974">
    <property type="entry name" value="DNA_primase_DnaG"/>
    <property type="match status" value="1"/>
</dbReference>
<keyword evidence="4 12" id="KW-0548">Nucleotidyltransferase</keyword>
<dbReference type="Gene3D" id="3.90.980.10">
    <property type="entry name" value="DNA primase, catalytic core, N-terminal domain"/>
    <property type="match status" value="1"/>
</dbReference>
<dbReference type="GO" id="GO:0003899">
    <property type="term" value="F:DNA-directed RNA polymerase activity"/>
    <property type="evidence" value="ECO:0007669"/>
    <property type="project" value="UniProtKB-UniRule"/>
</dbReference>
<dbReference type="Pfam" id="PF13155">
    <property type="entry name" value="Toprim_2"/>
    <property type="match status" value="1"/>
</dbReference>
<evidence type="ECO:0000313" key="15">
    <source>
        <dbReference type="Proteomes" id="UP000009072"/>
    </source>
</evidence>
<dbReference type="SMART" id="SM00400">
    <property type="entry name" value="ZnF_CHCC"/>
    <property type="match status" value="1"/>
</dbReference>
<evidence type="ECO:0000256" key="10">
    <source>
        <dbReference type="ARBA" id="ARBA00023125"/>
    </source>
</evidence>
<dbReference type="InterPro" id="IPR030846">
    <property type="entry name" value="DnaG_bac"/>
</dbReference>